<accession>A0A3B1CEZ1</accession>
<dbReference type="SUPFAM" id="SSF48013">
    <property type="entry name" value="NusB-like"/>
    <property type="match status" value="1"/>
</dbReference>
<dbReference type="HAMAP" id="MF_00073">
    <property type="entry name" value="NusB"/>
    <property type="match status" value="1"/>
</dbReference>
<protein>
    <recommendedName>
        <fullName evidence="6">NusB/RsmB/TIM44 domain-containing protein</fullName>
    </recommendedName>
</protein>
<keyword evidence="3" id="KW-0694">RNA-binding</keyword>
<dbReference type="PANTHER" id="PTHR11078:SF3">
    <property type="entry name" value="ANTITERMINATION NUSB DOMAIN-CONTAINING PROTEIN"/>
    <property type="match status" value="1"/>
</dbReference>
<keyword evidence="2" id="KW-0889">Transcription antitermination</keyword>
<dbReference type="InterPro" id="IPR006027">
    <property type="entry name" value="NusB_RsmB_TIM44"/>
</dbReference>
<dbReference type="InterPro" id="IPR035926">
    <property type="entry name" value="NusB-like_sf"/>
</dbReference>
<dbReference type="GO" id="GO:0006353">
    <property type="term" value="P:DNA-templated transcription termination"/>
    <property type="evidence" value="ECO:0007669"/>
    <property type="project" value="InterPro"/>
</dbReference>
<dbReference type="GO" id="GO:0031564">
    <property type="term" value="P:transcription antitermination"/>
    <property type="evidence" value="ECO:0007669"/>
    <property type="project" value="UniProtKB-KW"/>
</dbReference>
<dbReference type="EMBL" id="UOGC01000140">
    <property type="protein sequence ID" value="VAX22624.1"/>
    <property type="molecule type" value="Genomic_DNA"/>
</dbReference>
<dbReference type="Gene3D" id="1.10.940.10">
    <property type="entry name" value="NusB-like"/>
    <property type="match status" value="1"/>
</dbReference>
<dbReference type="InterPro" id="IPR011605">
    <property type="entry name" value="NusB_fam"/>
</dbReference>
<evidence type="ECO:0000256" key="1">
    <source>
        <dbReference type="ARBA" id="ARBA00005952"/>
    </source>
</evidence>
<keyword evidence="4" id="KW-0805">Transcription regulation</keyword>
<sequence length="136" mass="15513">MGLRHRSREAALKILYQADLRGETDYSELLDDYWSENENENVDRHFAESIIRGVAENISKIDETIKTVSENWDVERLGFIERALLRMAIYELLFTPDTPDNVAIDEAIELAKAYCDKKSAGFVNGILDRAMKAKAS</sequence>
<evidence type="ECO:0000256" key="4">
    <source>
        <dbReference type="ARBA" id="ARBA00023015"/>
    </source>
</evidence>
<evidence type="ECO:0000259" key="6">
    <source>
        <dbReference type="Pfam" id="PF01029"/>
    </source>
</evidence>
<evidence type="ECO:0000256" key="5">
    <source>
        <dbReference type="ARBA" id="ARBA00023163"/>
    </source>
</evidence>
<dbReference type="GO" id="GO:0003723">
    <property type="term" value="F:RNA binding"/>
    <property type="evidence" value="ECO:0007669"/>
    <property type="project" value="UniProtKB-KW"/>
</dbReference>
<evidence type="ECO:0000313" key="7">
    <source>
        <dbReference type="EMBL" id="VAX22624.1"/>
    </source>
</evidence>
<dbReference type="GO" id="GO:0005829">
    <property type="term" value="C:cytosol"/>
    <property type="evidence" value="ECO:0007669"/>
    <property type="project" value="TreeGrafter"/>
</dbReference>
<name>A0A3B1CEZ1_9ZZZZ</name>
<dbReference type="CDD" id="cd00619">
    <property type="entry name" value="Terminator_NusB"/>
    <property type="match status" value="1"/>
</dbReference>
<keyword evidence="5" id="KW-0804">Transcription</keyword>
<organism evidence="7">
    <name type="scientific">hydrothermal vent metagenome</name>
    <dbReference type="NCBI Taxonomy" id="652676"/>
    <lineage>
        <taxon>unclassified sequences</taxon>
        <taxon>metagenomes</taxon>
        <taxon>ecological metagenomes</taxon>
    </lineage>
</organism>
<gene>
    <name evidence="7" type="ORF">MNBD_NITROSPINAE01-337</name>
</gene>
<evidence type="ECO:0000256" key="3">
    <source>
        <dbReference type="ARBA" id="ARBA00022884"/>
    </source>
</evidence>
<dbReference type="PANTHER" id="PTHR11078">
    <property type="entry name" value="N UTILIZATION SUBSTANCE PROTEIN B-RELATED"/>
    <property type="match status" value="1"/>
</dbReference>
<comment type="similarity">
    <text evidence="1">Belongs to the NusB family.</text>
</comment>
<reference evidence="7" key="1">
    <citation type="submission" date="2018-06" db="EMBL/GenBank/DDBJ databases">
        <authorList>
            <person name="Zhirakovskaya E."/>
        </authorList>
    </citation>
    <scope>NUCLEOTIDE SEQUENCE</scope>
</reference>
<feature type="domain" description="NusB/RsmB/TIM44" evidence="6">
    <location>
        <begin position="5"/>
        <end position="132"/>
    </location>
</feature>
<evidence type="ECO:0000256" key="2">
    <source>
        <dbReference type="ARBA" id="ARBA00022814"/>
    </source>
</evidence>
<proteinExistence type="inferred from homology"/>
<dbReference type="NCBIfam" id="TIGR01951">
    <property type="entry name" value="nusB"/>
    <property type="match status" value="1"/>
</dbReference>
<dbReference type="AlphaFoldDB" id="A0A3B1CEZ1"/>
<dbReference type="Pfam" id="PF01029">
    <property type="entry name" value="NusB"/>
    <property type="match status" value="1"/>
</dbReference>